<dbReference type="Proteomes" id="UP000293154">
    <property type="component" value="Chromosome"/>
</dbReference>
<evidence type="ECO:0000313" key="2">
    <source>
        <dbReference type="Proteomes" id="UP000293154"/>
    </source>
</evidence>
<dbReference type="OrthoDB" id="1550463at2"/>
<sequence length="228" mass="26889">MDMTNIACTEKYQTQRKEQEAIFTAAHFQDSEVIQLSPEYRIEKNTYAQNNTSATENTLLNSKNEIIYRYRNLDDSGDFCKLITHSNGNLYLVFRIDLYGYSVFNITENKAFHYIPEENETFIWTDILYNPLNNILVVSGCFWACPFSIHILNFSQPMIETAWVDIHKELENGYDKYDDIDFARWENDNLILKASEIYQCGETSKNRNIEISISKRQYRMWLDGITDQ</sequence>
<evidence type="ECO:0000313" key="1">
    <source>
        <dbReference type="EMBL" id="QBH95041.1"/>
    </source>
</evidence>
<proteinExistence type="predicted"/>
<accession>A0A411WFG0</accession>
<dbReference type="AlphaFoldDB" id="A0A411WFG0"/>
<name>A0A411WFG0_9GAMM</name>
<gene>
    <name evidence="1" type="ORF">EKN56_00570</name>
</gene>
<organism evidence="1 2">
    <name type="scientific">Limnobaculum zhutongyuii</name>
    <dbReference type="NCBI Taxonomy" id="2498113"/>
    <lineage>
        <taxon>Bacteria</taxon>
        <taxon>Pseudomonadati</taxon>
        <taxon>Pseudomonadota</taxon>
        <taxon>Gammaproteobacteria</taxon>
        <taxon>Enterobacterales</taxon>
        <taxon>Budviciaceae</taxon>
        <taxon>Limnobaculum</taxon>
    </lineage>
</organism>
<keyword evidence="2" id="KW-1185">Reference proteome</keyword>
<protein>
    <submittedName>
        <fullName evidence="1">Uncharacterized protein</fullName>
    </submittedName>
</protein>
<dbReference type="KEGG" id="prag:EKN56_00570"/>
<dbReference type="EMBL" id="CP034752">
    <property type="protein sequence ID" value="QBH95041.1"/>
    <property type="molecule type" value="Genomic_DNA"/>
</dbReference>
<reference evidence="1 2" key="1">
    <citation type="submission" date="2019-03" db="EMBL/GenBank/DDBJ databases">
        <title>Pragia sp. nov. isolated from the gut tract of Carduelis flavirostris.</title>
        <authorList>
            <person name="Ge Y."/>
        </authorList>
    </citation>
    <scope>NUCLEOTIDE SEQUENCE [LARGE SCALE GENOMIC DNA]</scope>
    <source>
        <strain evidence="1 2">CF-458</strain>
    </source>
</reference>
<dbReference type="RefSeq" id="WP_130590039.1">
    <property type="nucleotide sequence ID" value="NZ_CP034752.1"/>
</dbReference>